<feature type="region of interest" description="Disordered" evidence="1">
    <location>
        <begin position="272"/>
        <end position="320"/>
    </location>
</feature>
<feature type="compositionally biased region" description="Gly residues" evidence="1">
    <location>
        <begin position="289"/>
        <end position="318"/>
    </location>
</feature>
<dbReference type="AlphaFoldDB" id="A0A2L0EZI6"/>
<evidence type="ECO:0000256" key="2">
    <source>
        <dbReference type="SAM" id="Phobius"/>
    </source>
</evidence>
<keyword evidence="2" id="KW-1133">Transmembrane helix</keyword>
<keyword evidence="3" id="KW-0732">Signal</keyword>
<organism evidence="4 5">
    <name type="scientific">Sorangium cellulosum</name>
    <name type="common">Polyangium cellulosum</name>
    <dbReference type="NCBI Taxonomy" id="56"/>
    <lineage>
        <taxon>Bacteria</taxon>
        <taxon>Pseudomonadati</taxon>
        <taxon>Myxococcota</taxon>
        <taxon>Polyangia</taxon>
        <taxon>Polyangiales</taxon>
        <taxon>Polyangiaceae</taxon>
        <taxon>Sorangium</taxon>
    </lineage>
</organism>
<sequence>MLAPMMRLTCWTAGLLAAVASWVALESSADACGALPSGLQGTLPESGATYPANAALLFRGYDISLEGVSVTVDGEPARLVAVPDVSFWNALAARIEPTPGKGQGIVIEGDFCAPEPSCGVTRIELTAGDPDTTAPPAPEALSFNVYQYAPHAPNNCESPSSISWWITAVGEGAGAGESPVIYKVEAFRDDTFTEPVFSFNELVEASPVEMTIRGIRDTLSGTDGPEAMCFRIQATDAAGNAARGAVHACKPCNYRADPEGALPIEASDLGEPEWTSADRYPGGTCVPGVGAGSGGDGGGGGGGDSGDGEGDGGGGDDGGSLDDDTIVRGCSCRAAGSDGAAGGGALGGAALALLACAALVGRRKR</sequence>
<evidence type="ECO:0000256" key="1">
    <source>
        <dbReference type="SAM" id="MobiDB-lite"/>
    </source>
</evidence>
<keyword evidence="2" id="KW-0472">Membrane</keyword>
<protein>
    <recommendedName>
        <fullName evidence="6">Secreted protein</fullName>
    </recommendedName>
</protein>
<keyword evidence="2" id="KW-0812">Transmembrane</keyword>
<evidence type="ECO:0000256" key="3">
    <source>
        <dbReference type="SAM" id="SignalP"/>
    </source>
</evidence>
<proteinExistence type="predicted"/>
<evidence type="ECO:0000313" key="4">
    <source>
        <dbReference type="EMBL" id="AUX44693.1"/>
    </source>
</evidence>
<feature type="transmembrane region" description="Helical" evidence="2">
    <location>
        <begin position="340"/>
        <end position="360"/>
    </location>
</feature>
<dbReference type="EMBL" id="CP012673">
    <property type="protein sequence ID" value="AUX44693.1"/>
    <property type="molecule type" value="Genomic_DNA"/>
</dbReference>
<feature type="chain" id="PRO_5014998662" description="Secreted protein" evidence="3">
    <location>
        <begin position="32"/>
        <end position="365"/>
    </location>
</feature>
<accession>A0A2L0EZI6</accession>
<evidence type="ECO:0008006" key="6">
    <source>
        <dbReference type="Google" id="ProtNLM"/>
    </source>
</evidence>
<dbReference type="Proteomes" id="UP000238348">
    <property type="component" value="Chromosome"/>
</dbReference>
<gene>
    <name evidence="4" type="ORF">SOCE26_061600</name>
</gene>
<reference evidence="4 5" key="1">
    <citation type="submission" date="2015-09" db="EMBL/GenBank/DDBJ databases">
        <title>Sorangium comparison.</title>
        <authorList>
            <person name="Zaburannyi N."/>
            <person name="Bunk B."/>
            <person name="Overmann J."/>
            <person name="Mueller R."/>
        </authorList>
    </citation>
    <scope>NUCLEOTIDE SEQUENCE [LARGE SCALE GENOMIC DNA]</scope>
    <source>
        <strain evidence="4 5">So ce26</strain>
    </source>
</reference>
<evidence type="ECO:0000313" key="5">
    <source>
        <dbReference type="Proteomes" id="UP000238348"/>
    </source>
</evidence>
<feature type="signal peptide" evidence="3">
    <location>
        <begin position="1"/>
        <end position="31"/>
    </location>
</feature>
<name>A0A2L0EZI6_SORCE</name>